<keyword evidence="2" id="KW-1185">Reference proteome</keyword>
<evidence type="ECO:0000313" key="1">
    <source>
        <dbReference type="EMBL" id="OKL60829.1"/>
    </source>
</evidence>
<accession>A0A225AYP2</accession>
<dbReference type="RefSeq" id="XP_020120950.1">
    <property type="nucleotide sequence ID" value="XM_020266093.1"/>
</dbReference>
<evidence type="ECO:0008006" key="3">
    <source>
        <dbReference type="Google" id="ProtNLM"/>
    </source>
</evidence>
<dbReference type="GeneID" id="31003513"/>
<proteinExistence type="predicted"/>
<dbReference type="Proteomes" id="UP000214365">
    <property type="component" value="Unassembled WGS sequence"/>
</dbReference>
<dbReference type="Gene3D" id="2.120.10.70">
    <property type="entry name" value="Fucose-specific lectin"/>
    <property type="match status" value="1"/>
</dbReference>
<sequence>MSRYEDLTRRFLAAGDVEHSNGTLDLFYEKDNELILKPWTGKEFGETEFVTDQVREKTPVAALILPSEPDQPVYRMLFCISQSHLLECYAYHPGEERWKEIKLGPVGDAIVHHKSNLGAILTPEGLIVLYQAPDNTLRGIINNGTSWEPLGQPLSARALPGTPISITSSGGNPTVFYVNEDNGLHYQSIQSEGNDNALENSRLTSPVTRIKVVQNEETKQVATYVLTEDDHIYLLDQDGNAPTDVGYIENEQFEATKSAQAVLVNWWFPPPVPVWQDWVPVTNWVPRTWIGW</sequence>
<dbReference type="EMBL" id="LFMY01000004">
    <property type="protein sequence ID" value="OKL60829.1"/>
    <property type="molecule type" value="Genomic_DNA"/>
</dbReference>
<organism evidence="1 2">
    <name type="scientific">Talaromyces atroroseus</name>
    <dbReference type="NCBI Taxonomy" id="1441469"/>
    <lineage>
        <taxon>Eukaryota</taxon>
        <taxon>Fungi</taxon>
        <taxon>Dikarya</taxon>
        <taxon>Ascomycota</taxon>
        <taxon>Pezizomycotina</taxon>
        <taxon>Eurotiomycetes</taxon>
        <taxon>Eurotiomycetidae</taxon>
        <taxon>Eurotiales</taxon>
        <taxon>Trichocomaceae</taxon>
        <taxon>Talaromyces</taxon>
        <taxon>Talaromyces sect. Trachyspermi</taxon>
    </lineage>
</organism>
<gene>
    <name evidence="1" type="ORF">UA08_03758</name>
</gene>
<reference evidence="1 2" key="1">
    <citation type="submission" date="2015-06" db="EMBL/GenBank/DDBJ databases">
        <title>Talaromyces atroroseus IBT 11181 draft genome.</title>
        <authorList>
            <person name="Rasmussen K.B."/>
            <person name="Rasmussen S."/>
            <person name="Petersen B."/>
            <person name="Sicheritz-Ponten T."/>
            <person name="Mortensen U.H."/>
            <person name="Thrane U."/>
        </authorList>
    </citation>
    <scope>NUCLEOTIDE SEQUENCE [LARGE SCALE GENOMIC DNA]</scope>
    <source>
        <strain evidence="1 2">IBT 11181</strain>
    </source>
</reference>
<comment type="caution">
    <text evidence="1">The sequence shown here is derived from an EMBL/GenBank/DDBJ whole genome shotgun (WGS) entry which is preliminary data.</text>
</comment>
<dbReference type="AlphaFoldDB" id="A0A225AYP2"/>
<evidence type="ECO:0000313" key="2">
    <source>
        <dbReference type="Proteomes" id="UP000214365"/>
    </source>
</evidence>
<dbReference type="OrthoDB" id="5367135at2759"/>
<protein>
    <recommendedName>
        <fullName evidence="3">Fucose-specific lectin</fullName>
    </recommendedName>
</protein>
<name>A0A225AYP2_TALAT</name>
<dbReference type="SUPFAM" id="SSF89372">
    <property type="entry name" value="Fucose-specific lectin"/>
    <property type="match status" value="1"/>
</dbReference>